<dbReference type="PANTHER" id="PTHR12172:SF0">
    <property type="entry name" value="CELL CYCLE CHECKPOINT PROTEIN RAD17"/>
    <property type="match status" value="1"/>
</dbReference>
<proteinExistence type="inferred from homology"/>
<keyword evidence="3" id="KW-0547">Nucleotide-binding</keyword>
<keyword evidence="5" id="KW-0067">ATP-binding</keyword>
<dbReference type="Gene3D" id="3.40.50.300">
    <property type="entry name" value="P-loop containing nucleotide triphosphate hydrolases"/>
    <property type="match status" value="1"/>
</dbReference>
<keyword evidence="10" id="KW-1185">Reference proteome</keyword>
<dbReference type="GO" id="GO:0033314">
    <property type="term" value="P:mitotic DNA replication checkpoint signaling"/>
    <property type="evidence" value="ECO:0007669"/>
    <property type="project" value="TreeGrafter"/>
</dbReference>
<evidence type="ECO:0000313" key="9">
    <source>
        <dbReference type="EMBL" id="KTW26298.1"/>
    </source>
</evidence>
<keyword evidence="7" id="KW-0131">Cell cycle</keyword>
<dbReference type="GO" id="GO:0005634">
    <property type="term" value="C:nucleus"/>
    <property type="evidence" value="ECO:0007669"/>
    <property type="project" value="UniProtKB-SubCell"/>
</dbReference>
<evidence type="ECO:0000256" key="7">
    <source>
        <dbReference type="ARBA" id="ARBA00023306"/>
    </source>
</evidence>
<dbReference type="RefSeq" id="XP_018228001.1">
    <property type="nucleotide sequence ID" value="XM_018375860.1"/>
</dbReference>
<evidence type="ECO:0000313" key="10">
    <source>
        <dbReference type="Proteomes" id="UP000053447"/>
    </source>
</evidence>
<dbReference type="EMBL" id="LFWA01000018">
    <property type="protein sequence ID" value="KTW26298.1"/>
    <property type="molecule type" value="Genomic_DNA"/>
</dbReference>
<dbReference type="InterPro" id="IPR027417">
    <property type="entry name" value="P-loop_NTPase"/>
</dbReference>
<dbReference type="STRING" id="1408657.A0A0W4ZDB3"/>
<dbReference type="GO" id="GO:0005524">
    <property type="term" value="F:ATP binding"/>
    <property type="evidence" value="ECO:0007669"/>
    <property type="project" value="UniProtKB-KW"/>
</dbReference>
<dbReference type="InterPro" id="IPR004582">
    <property type="entry name" value="Checkpoint_prot_Rad17_Rad24"/>
</dbReference>
<dbReference type="GO" id="GO:0000077">
    <property type="term" value="P:DNA damage checkpoint signaling"/>
    <property type="evidence" value="ECO:0007669"/>
    <property type="project" value="TreeGrafter"/>
</dbReference>
<sequence>MPLKRRKIHKSPDNASKNISKVLKHPKNSKKHEIIPVSTLPLFQSKNKYLEYDSIIIETESEDDKESIRLHKNIHGKCQNMMVTFHATKKSKTEKTDKQNDEILWSEKYSPLTVDDLAVSKKKISEVRYCLQRVLKHNSQKKLIILTGPAGSGKTSTINVLSKEMGFEILEWQNPMSLLPENTDLDYQSLFSKFENFLLMSKQYSSLDFDQTIKNSSESKIILIEDLPNIYTSFYDISKENDFQSLILRYITSSRNKYPLVLIVTEVDFKGFDEMDTKEVRGLSIKNLLGKTIIESEKTVQINFNPITKLSLQKIINRIVNIEYHSQKPDLELVESVITSSCGDIRSALNTLQFILGIIKKKSDTEFINHAPFQKNSKKPKLFKNQILFINSITSRETTLGLFHAIGKVVYNKRVGDSLEDRLENTLPQNSLPVHLKVYERRALKINPDDILDTIPVDYDTYVLALHHNYLDSCNDIEQVDFILSSLSYSDAMLSSKKMWQHSLQQRISSFVAISSILMGLPSPVNRSSTSKITYPVYQKILQKKNLKYYDLIDSIYENYYNDHYLSCNTMKSLVSIITEILSYQLVISKKNLLSAYTPSLNKKEFPGSLLYDINDDIEFD</sequence>
<protein>
    <recommendedName>
        <fullName evidence="8">Checkpoint protein RAD24-like helical bundle domain-containing protein</fullName>
    </recommendedName>
</protein>
<evidence type="ECO:0000256" key="6">
    <source>
        <dbReference type="ARBA" id="ARBA00023242"/>
    </source>
</evidence>
<evidence type="ECO:0000256" key="1">
    <source>
        <dbReference type="ARBA" id="ARBA00004123"/>
    </source>
</evidence>
<dbReference type="InterPro" id="IPR057927">
    <property type="entry name" value="RAD24-like_helical"/>
</dbReference>
<dbReference type="SUPFAM" id="SSF52540">
    <property type="entry name" value="P-loop containing nucleoside triphosphate hydrolases"/>
    <property type="match status" value="1"/>
</dbReference>
<dbReference type="VEuPathDB" id="FungiDB:T551_03597"/>
<dbReference type="eggNOG" id="KOG1970">
    <property type="taxonomic scope" value="Eukaryota"/>
</dbReference>
<dbReference type="GO" id="GO:0006281">
    <property type="term" value="P:DNA repair"/>
    <property type="evidence" value="ECO:0007669"/>
    <property type="project" value="InterPro"/>
</dbReference>
<dbReference type="OrthoDB" id="10265971at2759"/>
<reference evidence="10" key="1">
    <citation type="journal article" date="2016" name="Nat. Commun.">
        <title>Genome analysis of three Pneumocystis species reveals adaptation mechanisms to life exclusively in mammalian hosts.</title>
        <authorList>
            <person name="Ma L."/>
            <person name="Chen Z."/>
            <person name="Huang D.W."/>
            <person name="Kutty G."/>
            <person name="Ishihara M."/>
            <person name="Wang H."/>
            <person name="Abouelleil A."/>
            <person name="Bishop L."/>
            <person name="Davey E."/>
            <person name="Deng R."/>
            <person name="Deng X."/>
            <person name="Fan L."/>
            <person name="Fantoni G."/>
            <person name="Fitzgerald M."/>
            <person name="Gogineni E."/>
            <person name="Goldberg J.M."/>
            <person name="Handley G."/>
            <person name="Hu X."/>
            <person name="Huber C."/>
            <person name="Jiao X."/>
            <person name="Jones K."/>
            <person name="Levin J.Z."/>
            <person name="Liu Y."/>
            <person name="Macdonald P."/>
            <person name="Melnikov A."/>
            <person name="Raley C."/>
            <person name="Sassi M."/>
            <person name="Sherman B.T."/>
            <person name="Song X."/>
            <person name="Sykes S."/>
            <person name="Tran B."/>
            <person name="Walsh L."/>
            <person name="Xia Y."/>
            <person name="Yang J."/>
            <person name="Young S."/>
            <person name="Zeng Q."/>
            <person name="Zheng X."/>
            <person name="Stephens R."/>
            <person name="Nusbaum C."/>
            <person name="Birren B.W."/>
            <person name="Azadi P."/>
            <person name="Lempicki R.A."/>
            <person name="Cuomo C.A."/>
            <person name="Kovacs J.A."/>
        </authorList>
    </citation>
    <scope>NUCLEOTIDE SEQUENCE [LARGE SCALE GENOMIC DNA]</scope>
    <source>
        <strain evidence="10">RU7</strain>
    </source>
</reference>
<keyword evidence="4" id="KW-0227">DNA damage</keyword>
<evidence type="ECO:0000256" key="2">
    <source>
        <dbReference type="ARBA" id="ARBA00006168"/>
    </source>
</evidence>
<dbReference type="Proteomes" id="UP000053447">
    <property type="component" value="Unassembled WGS sequence"/>
</dbReference>
<dbReference type="Pfam" id="PF25812">
    <property type="entry name" value="RAD24_helical"/>
    <property type="match status" value="1"/>
</dbReference>
<keyword evidence="6" id="KW-0539">Nucleus</keyword>
<comment type="similarity">
    <text evidence="2">Belongs to the rad17/RAD24 family.</text>
</comment>
<comment type="caution">
    <text evidence="9">The sequence shown here is derived from an EMBL/GenBank/DDBJ whole genome shotgun (WGS) entry which is preliminary data.</text>
</comment>
<dbReference type="GO" id="GO:0003689">
    <property type="term" value="F:DNA clamp loader activity"/>
    <property type="evidence" value="ECO:0007669"/>
    <property type="project" value="TreeGrafter"/>
</dbReference>
<dbReference type="AlphaFoldDB" id="A0A0W4ZDB3"/>
<feature type="domain" description="Checkpoint protein RAD24-like helical bundle" evidence="8">
    <location>
        <begin position="397"/>
        <end position="544"/>
    </location>
</feature>
<evidence type="ECO:0000256" key="5">
    <source>
        <dbReference type="ARBA" id="ARBA00022840"/>
    </source>
</evidence>
<evidence type="ECO:0000259" key="8">
    <source>
        <dbReference type="Pfam" id="PF25812"/>
    </source>
</evidence>
<gene>
    <name evidence="9" type="ORF">T551_03597</name>
</gene>
<dbReference type="GO" id="GO:0003682">
    <property type="term" value="F:chromatin binding"/>
    <property type="evidence" value="ECO:0007669"/>
    <property type="project" value="TreeGrafter"/>
</dbReference>
<dbReference type="Pfam" id="PF03215">
    <property type="entry name" value="Rad17"/>
    <property type="match status" value="1"/>
</dbReference>
<organism evidence="9 10">
    <name type="scientific">Pneumocystis jirovecii (strain RU7)</name>
    <name type="common">Human pneumocystis pneumonia agent</name>
    <dbReference type="NCBI Taxonomy" id="1408657"/>
    <lineage>
        <taxon>Eukaryota</taxon>
        <taxon>Fungi</taxon>
        <taxon>Dikarya</taxon>
        <taxon>Ascomycota</taxon>
        <taxon>Taphrinomycotina</taxon>
        <taxon>Pneumocystomycetes</taxon>
        <taxon>Pneumocystaceae</taxon>
        <taxon>Pneumocystis</taxon>
    </lineage>
</organism>
<evidence type="ECO:0000256" key="4">
    <source>
        <dbReference type="ARBA" id="ARBA00022763"/>
    </source>
</evidence>
<name>A0A0W4ZDB3_PNEJ7</name>
<evidence type="ECO:0000256" key="3">
    <source>
        <dbReference type="ARBA" id="ARBA00022741"/>
    </source>
</evidence>
<dbReference type="PANTHER" id="PTHR12172">
    <property type="entry name" value="CELL CYCLE CHECKPOINT PROTEIN RAD17"/>
    <property type="match status" value="1"/>
</dbReference>
<accession>A0A0W4ZDB3</accession>
<comment type="subcellular location">
    <subcellularLocation>
        <location evidence="1">Nucleus</location>
    </subcellularLocation>
</comment>
<dbReference type="GeneID" id="28942115"/>